<dbReference type="EC" id="2.1.1.63" evidence="9"/>
<keyword evidence="4 9" id="KW-0489">Methyltransferase</keyword>
<dbReference type="PROSITE" id="PS00374">
    <property type="entry name" value="MGMT"/>
    <property type="match status" value="1"/>
</dbReference>
<keyword evidence="13" id="KW-1185">Reference proteome</keyword>
<dbReference type="GO" id="GO:0005737">
    <property type="term" value="C:cytoplasm"/>
    <property type="evidence" value="ECO:0007669"/>
    <property type="project" value="UniProtKB-SubCell"/>
</dbReference>
<dbReference type="InterPro" id="IPR014048">
    <property type="entry name" value="MethylDNA_cys_MeTrfase_DNA-bd"/>
</dbReference>
<dbReference type="GO" id="GO:0032259">
    <property type="term" value="P:methylation"/>
    <property type="evidence" value="ECO:0007669"/>
    <property type="project" value="UniProtKB-KW"/>
</dbReference>
<feature type="active site" description="Nucleophile; methyl group acceptor" evidence="9">
    <location>
        <position position="124"/>
    </location>
</feature>
<dbReference type="GO" id="GO:0006307">
    <property type="term" value="P:DNA alkylation repair"/>
    <property type="evidence" value="ECO:0007669"/>
    <property type="project" value="UniProtKB-UniRule"/>
</dbReference>
<dbReference type="PANTHER" id="PTHR10815:SF5">
    <property type="entry name" value="METHYLATED-DNA--PROTEIN-CYSTEINE METHYLTRANSFERASE"/>
    <property type="match status" value="1"/>
</dbReference>
<evidence type="ECO:0000313" key="13">
    <source>
        <dbReference type="Proteomes" id="UP000273643"/>
    </source>
</evidence>
<dbReference type="SUPFAM" id="SSF53155">
    <property type="entry name" value="Methylated DNA-protein cysteine methyltransferase domain"/>
    <property type="match status" value="1"/>
</dbReference>
<dbReference type="InterPro" id="IPR036388">
    <property type="entry name" value="WH-like_DNA-bd_sf"/>
</dbReference>
<dbReference type="Gene3D" id="3.30.160.70">
    <property type="entry name" value="Methylated DNA-protein cysteine methyltransferase domain"/>
    <property type="match status" value="1"/>
</dbReference>
<dbReference type="Pfam" id="PF02870">
    <property type="entry name" value="Methyltransf_1N"/>
    <property type="match status" value="1"/>
</dbReference>
<evidence type="ECO:0000256" key="2">
    <source>
        <dbReference type="ARBA" id="ARBA00008711"/>
    </source>
</evidence>
<keyword evidence="6 9" id="KW-0227">DNA damage</keyword>
<dbReference type="InterPro" id="IPR001497">
    <property type="entry name" value="MethylDNA_cys_MeTrfase_AS"/>
</dbReference>
<evidence type="ECO:0000313" key="12">
    <source>
        <dbReference type="EMBL" id="ROQ17968.1"/>
    </source>
</evidence>
<dbReference type="SUPFAM" id="SSF46767">
    <property type="entry name" value="Methylated DNA-protein cysteine methyltransferase, C-terminal domain"/>
    <property type="match status" value="1"/>
</dbReference>
<dbReference type="NCBIfam" id="TIGR00589">
    <property type="entry name" value="ogt"/>
    <property type="match status" value="1"/>
</dbReference>
<dbReference type="InterPro" id="IPR036631">
    <property type="entry name" value="MGMT_N_sf"/>
</dbReference>
<comment type="catalytic activity">
    <reaction evidence="8 9">
        <text>a 6-O-methyl-2'-deoxyguanosine in DNA + L-cysteinyl-[protein] = S-methyl-L-cysteinyl-[protein] + a 2'-deoxyguanosine in DNA</text>
        <dbReference type="Rhea" id="RHEA:24000"/>
        <dbReference type="Rhea" id="RHEA-COMP:10131"/>
        <dbReference type="Rhea" id="RHEA-COMP:10132"/>
        <dbReference type="Rhea" id="RHEA-COMP:11367"/>
        <dbReference type="Rhea" id="RHEA-COMP:11368"/>
        <dbReference type="ChEBI" id="CHEBI:29950"/>
        <dbReference type="ChEBI" id="CHEBI:82612"/>
        <dbReference type="ChEBI" id="CHEBI:85445"/>
        <dbReference type="ChEBI" id="CHEBI:85448"/>
        <dbReference type="EC" id="2.1.1.63"/>
    </reaction>
</comment>
<comment type="function">
    <text evidence="9">Involved in the cellular defense against the biological effects of O6-methylguanine (O6-MeG) and O4-methylthymine (O4-MeT) in DNA. Repairs the methylated nucleobase in DNA by stoichiometrically transferring the methyl group to a cysteine residue in the enzyme. This is a suicide reaction: the enzyme is irreversibly inactivated.</text>
</comment>
<dbReference type="HAMAP" id="MF_00772">
    <property type="entry name" value="OGT"/>
    <property type="match status" value="1"/>
</dbReference>
<dbReference type="GO" id="GO:0003908">
    <property type="term" value="F:methylated-DNA-[protein]-cysteine S-methyltransferase activity"/>
    <property type="evidence" value="ECO:0007669"/>
    <property type="project" value="UniProtKB-UniRule"/>
</dbReference>
<evidence type="ECO:0000256" key="4">
    <source>
        <dbReference type="ARBA" id="ARBA00022603"/>
    </source>
</evidence>
<dbReference type="CDD" id="cd06445">
    <property type="entry name" value="ATase"/>
    <property type="match status" value="1"/>
</dbReference>
<keyword evidence="7 9" id="KW-0234">DNA repair</keyword>
<protein>
    <recommendedName>
        <fullName evidence="9">Methylated-DNA--protein-cysteine methyltransferase</fullName>
        <ecNumber evidence="9">2.1.1.63</ecNumber>
    </recommendedName>
    <alternativeName>
        <fullName evidence="9">6-O-methylguanine-DNA methyltransferase</fullName>
        <shortName evidence="9">MGMT</shortName>
    </alternativeName>
    <alternativeName>
        <fullName evidence="9">O-6-methylguanine-DNA-alkyltransferase</fullName>
    </alternativeName>
</protein>
<evidence type="ECO:0000256" key="1">
    <source>
        <dbReference type="ARBA" id="ARBA00001286"/>
    </source>
</evidence>
<evidence type="ECO:0000256" key="3">
    <source>
        <dbReference type="ARBA" id="ARBA00022490"/>
    </source>
</evidence>
<feature type="domain" description="Methylguanine DNA methyltransferase ribonuclease-like" evidence="11">
    <location>
        <begin position="5"/>
        <end position="68"/>
    </location>
</feature>
<dbReference type="Gene3D" id="1.10.10.10">
    <property type="entry name" value="Winged helix-like DNA-binding domain superfamily/Winged helix DNA-binding domain"/>
    <property type="match status" value="1"/>
</dbReference>
<evidence type="ECO:0000256" key="7">
    <source>
        <dbReference type="ARBA" id="ARBA00023204"/>
    </source>
</evidence>
<comment type="subcellular location">
    <subcellularLocation>
        <location evidence="9">Cytoplasm</location>
    </subcellularLocation>
</comment>
<name>A0A3N1NS09_9GAMM</name>
<dbReference type="Proteomes" id="UP000273643">
    <property type="component" value="Unassembled WGS sequence"/>
</dbReference>
<evidence type="ECO:0000259" key="10">
    <source>
        <dbReference type="Pfam" id="PF01035"/>
    </source>
</evidence>
<dbReference type="InterPro" id="IPR008332">
    <property type="entry name" value="MethylG_MeTrfase_N"/>
</dbReference>
<keyword evidence="3 9" id="KW-0963">Cytoplasm</keyword>
<dbReference type="RefSeq" id="WP_123639308.1">
    <property type="nucleotide sequence ID" value="NZ_RJUK01000003.1"/>
</dbReference>
<dbReference type="AlphaFoldDB" id="A0A3N1NS09"/>
<evidence type="ECO:0000256" key="9">
    <source>
        <dbReference type="HAMAP-Rule" id="MF_00772"/>
    </source>
</evidence>
<comment type="caution">
    <text evidence="12">The sequence shown here is derived from an EMBL/GenBank/DDBJ whole genome shotgun (WGS) entry which is preliminary data.</text>
</comment>
<evidence type="ECO:0000256" key="6">
    <source>
        <dbReference type="ARBA" id="ARBA00022763"/>
    </source>
</evidence>
<gene>
    <name evidence="12" type="ORF">EDC38_2940</name>
</gene>
<accession>A0A3N1NS09</accession>
<comment type="miscellaneous">
    <text evidence="9">This enzyme catalyzes only one turnover and therefore is not strictly catalytic. According to one definition, an enzyme is a biocatalyst that acts repeatedly and over many reaction cycles.</text>
</comment>
<dbReference type="InterPro" id="IPR023546">
    <property type="entry name" value="MGMT"/>
</dbReference>
<dbReference type="FunFam" id="1.10.10.10:FF:000214">
    <property type="entry name" value="Methylated-DNA--protein-cysteine methyltransferase"/>
    <property type="match status" value="1"/>
</dbReference>
<feature type="domain" description="Methylated-DNA-[protein]-cysteine S-methyltransferase DNA binding" evidence="10">
    <location>
        <begin position="73"/>
        <end position="152"/>
    </location>
</feature>
<evidence type="ECO:0000256" key="5">
    <source>
        <dbReference type="ARBA" id="ARBA00022679"/>
    </source>
</evidence>
<evidence type="ECO:0000259" key="11">
    <source>
        <dbReference type="Pfam" id="PF02870"/>
    </source>
</evidence>
<dbReference type="PANTHER" id="PTHR10815">
    <property type="entry name" value="METHYLATED-DNA--PROTEIN-CYSTEINE METHYLTRANSFERASE"/>
    <property type="match status" value="1"/>
</dbReference>
<evidence type="ECO:0000256" key="8">
    <source>
        <dbReference type="ARBA" id="ARBA00049348"/>
    </source>
</evidence>
<keyword evidence="5 9" id="KW-0808">Transferase</keyword>
<dbReference type="Pfam" id="PF01035">
    <property type="entry name" value="DNA_binding_1"/>
    <property type="match status" value="1"/>
</dbReference>
<reference evidence="12 13" key="1">
    <citation type="submission" date="2018-11" db="EMBL/GenBank/DDBJ databases">
        <title>Genomic Encyclopedia of Type Strains, Phase IV (KMG-IV): sequencing the most valuable type-strain genomes for metagenomic binning, comparative biology and taxonomic classification.</title>
        <authorList>
            <person name="Goeker M."/>
        </authorList>
    </citation>
    <scope>NUCLEOTIDE SEQUENCE [LARGE SCALE GENOMIC DNA]</scope>
    <source>
        <strain evidence="12 13">DSM 16974</strain>
    </source>
</reference>
<sequence length="158" mass="17076">MTARYQSLLDTPIGTVRILGGDDAITHIDFIDAGAASAQPDNALTRLARQQLSDYFAGQRRTFELPLAAEGTDFQRACWQALQTIPYGETRSYAEQAKLIQRLKAVRAVGAANGANPIAIVVPCHRVIGKDGKLTGYAGGVERKAWLLALERRGVPAL</sequence>
<proteinExistence type="inferred from homology"/>
<dbReference type="EMBL" id="RJUK01000003">
    <property type="protein sequence ID" value="ROQ17968.1"/>
    <property type="molecule type" value="Genomic_DNA"/>
</dbReference>
<dbReference type="InterPro" id="IPR036217">
    <property type="entry name" value="MethylDNA_cys_MeTrfase_DNAb"/>
</dbReference>
<organism evidence="12 13">
    <name type="scientific">Marinimicrobium koreense</name>
    <dbReference type="NCBI Taxonomy" id="306545"/>
    <lineage>
        <taxon>Bacteria</taxon>
        <taxon>Pseudomonadati</taxon>
        <taxon>Pseudomonadota</taxon>
        <taxon>Gammaproteobacteria</taxon>
        <taxon>Cellvibrionales</taxon>
        <taxon>Cellvibrionaceae</taxon>
        <taxon>Marinimicrobium</taxon>
    </lineage>
</organism>
<comment type="similarity">
    <text evidence="2 9">Belongs to the MGMT family.</text>
</comment>
<dbReference type="OrthoDB" id="9802228at2"/>
<comment type="catalytic activity">
    <reaction evidence="1 9">
        <text>a 4-O-methyl-thymidine in DNA + L-cysteinyl-[protein] = a thymidine in DNA + S-methyl-L-cysteinyl-[protein]</text>
        <dbReference type="Rhea" id="RHEA:53428"/>
        <dbReference type="Rhea" id="RHEA-COMP:10131"/>
        <dbReference type="Rhea" id="RHEA-COMP:10132"/>
        <dbReference type="Rhea" id="RHEA-COMP:13555"/>
        <dbReference type="Rhea" id="RHEA-COMP:13556"/>
        <dbReference type="ChEBI" id="CHEBI:29950"/>
        <dbReference type="ChEBI" id="CHEBI:82612"/>
        <dbReference type="ChEBI" id="CHEBI:137386"/>
        <dbReference type="ChEBI" id="CHEBI:137387"/>
        <dbReference type="EC" id="2.1.1.63"/>
    </reaction>
</comment>